<comment type="similarity">
    <text evidence="2">Belongs to the acyl-CoA dehydrogenase family.</text>
</comment>
<evidence type="ECO:0000313" key="9">
    <source>
        <dbReference type="Proteomes" id="UP000256805"/>
    </source>
</evidence>
<evidence type="ECO:0000256" key="1">
    <source>
        <dbReference type="ARBA" id="ARBA00001974"/>
    </source>
</evidence>
<gene>
    <name evidence="8" type="ORF">CBM2634_B60252</name>
</gene>
<dbReference type="Gene3D" id="2.40.110.10">
    <property type="entry name" value="Butyryl-CoA Dehydrogenase, subunit A, domain 2"/>
    <property type="match status" value="1"/>
</dbReference>
<dbReference type="InterPro" id="IPR009100">
    <property type="entry name" value="AcylCoA_DH/oxidase_NM_dom_sf"/>
</dbReference>
<evidence type="ECO:0000256" key="2">
    <source>
        <dbReference type="ARBA" id="ARBA00009347"/>
    </source>
</evidence>
<dbReference type="Gene3D" id="1.10.540.10">
    <property type="entry name" value="Acyl-CoA dehydrogenase/oxidase, N-terminal domain"/>
    <property type="match status" value="1"/>
</dbReference>
<sequence>MTEILSASYAAQLQREQELGEVREAARTLANKFPLSYWRECDKDERYPWDFVKAFAGAGWMGIMMPEEYGGMGLGLTEAAVMLQEIGASGAGMSGASAIHFYVFPPAPILRHGSEEMKKRYLPALARGEMLMAFGVTEPTSGVDTSRIRTRAEKKGDRWVINGQKVWSTNAQNATKYLILARTSPRDEKRPLDGMTLFFADMDRKHCDVRVIDKLGRAAVDSNEVFIDGLEVPEEDVVGEVGKGFHYLLDGLNPERIVVAMEGVGIGRAALGLAVNYANERVIFDRPIGKNQAVAHPLAECWMRLTAAEAIALKAAELYDNRQPCGAEANTAKYLGAEAGFLACDQAMQTHGGYAYAKEYHVERLWREVRLLRLAPISQEMVCNFISTKVLGLPKSY</sequence>
<feature type="domain" description="Acyl-CoA dehydrogenase/oxidase C-terminal" evidence="5">
    <location>
        <begin position="242"/>
        <end position="388"/>
    </location>
</feature>
<evidence type="ECO:0008006" key="10">
    <source>
        <dbReference type="Google" id="ProtNLM"/>
    </source>
</evidence>
<dbReference type="PANTHER" id="PTHR43884">
    <property type="entry name" value="ACYL-COA DEHYDROGENASE"/>
    <property type="match status" value="1"/>
</dbReference>
<dbReference type="InterPro" id="IPR006091">
    <property type="entry name" value="Acyl-CoA_Oxase/DH_mid-dom"/>
</dbReference>
<name>A0A375JE20_9BURK</name>
<dbReference type="PIRSF" id="PIRSF016578">
    <property type="entry name" value="HsaA"/>
    <property type="match status" value="1"/>
</dbReference>
<evidence type="ECO:0000313" key="8">
    <source>
        <dbReference type="EMBL" id="SPS01836.1"/>
    </source>
</evidence>
<dbReference type="Gene3D" id="1.20.140.10">
    <property type="entry name" value="Butyryl-CoA Dehydrogenase, subunit A, domain 3"/>
    <property type="match status" value="1"/>
</dbReference>
<dbReference type="EMBL" id="OVTA01000047">
    <property type="protein sequence ID" value="SPS01836.1"/>
    <property type="molecule type" value="Genomic_DNA"/>
</dbReference>
<evidence type="ECO:0000259" key="5">
    <source>
        <dbReference type="Pfam" id="PF00441"/>
    </source>
</evidence>
<dbReference type="InterPro" id="IPR009075">
    <property type="entry name" value="AcylCo_DH/oxidase_C"/>
</dbReference>
<keyword evidence="3" id="KW-0285">Flavoprotein</keyword>
<comment type="cofactor">
    <cofactor evidence="1">
        <name>FAD</name>
        <dbReference type="ChEBI" id="CHEBI:57692"/>
    </cofactor>
</comment>
<dbReference type="FunFam" id="1.20.140.10:FF:000012">
    <property type="entry name" value="Acyl-CoA dehydrogenase fadE12"/>
    <property type="match status" value="1"/>
</dbReference>
<dbReference type="CDD" id="cd00567">
    <property type="entry name" value="ACAD"/>
    <property type="match status" value="1"/>
</dbReference>
<reference evidence="8 9" key="1">
    <citation type="submission" date="2018-01" db="EMBL/GenBank/DDBJ databases">
        <authorList>
            <person name="Gaut B.S."/>
            <person name="Morton B.R."/>
            <person name="Clegg M.T."/>
            <person name="Duvall M.R."/>
        </authorList>
    </citation>
    <scope>NUCLEOTIDE SEQUENCE [LARGE SCALE GENOMIC DNA]</scope>
    <source>
        <strain evidence="8">Cupriavidus taiwanensis cmp 52</strain>
    </source>
</reference>
<protein>
    <recommendedName>
        <fullName evidence="10">Acyl-CoA dehydrogenase</fullName>
    </recommendedName>
</protein>
<dbReference type="Proteomes" id="UP000256805">
    <property type="component" value="Unassembled WGS sequence"/>
</dbReference>
<dbReference type="SUPFAM" id="SSF56645">
    <property type="entry name" value="Acyl-CoA dehydrogenase NM domain-like"/>
    <property type="match status" value="1"/>
</dbReference>
<dbReference type="InterPro" id="IPR037069">
    <property type="entry name" value="AcylCoA_DH/ox_N_sf"/>
</dbReference>
<evidence type="ECO:0000259" key="7">
    <source>
        <dbReference type="Pfam" id="PF02771"/>
    </source>
</evidence>
<accession>A0A375JE20</accession>
<dbReference type="InterPro" id="IPR013786">
    <property type="entry name" value="AcylCoA_DH/ox_N"/>
</dbReference>
<dbReference type="PANTHER" id="PTHR43884:SF12">
    <property type="entry name" value="ISOVALERYL-COA DEHYDROGENASE, MITOCHONDRIAL-RELATED"/>
    <property type="match status" value="1"/>
</dbReference>
<feature type="domain" description="Acyl-CoA dehydrogenase/oxidase N-terminal" evidence="7">
    <location>
        <begin position="18"/>
        <end position="129"/>
    </location>
</feature>
<evidence type="ECO:0000256" key="4">
    <source>
        <dbReference type="ARBA" id="ARBA00022827"/>
    </source>
</evidence>
<dbReference type="AlphaFoldDB" id="A0A375JE20"/>
<keyword evidence="4" id="KW-0274">FAD</keyword>
<organism evidence="8 9">
    <name type="scientific">Cupriavidus taiwanensis</name>
    <dbReference type="NCBI Taxonomy" id="164546"/>
    <lineage>
        <taxon>Bacteria</taxon>
        <taxon>Pseudomonadati</taxon>
        <taxon>Pseudomonadota</taxon>
        <taxon>Betaproteobacteria</taxon>
        <taxon>Burkholderiales</taxon>
        <taxon>Burkholderiaceae</taxon>
        <taxon>Cupriavidus</taxon>
    </lineage>
</organism>
<dbReference type="InterPro" id="IPR036250">
    <property type="entry name" value="AcylCo_DH-like_C"/>
</dbReference>
<dbReference type="Pfam" id="PF02770">
    <property type="entry name" value="Acyl-CoA_dh_M"/>
    <property type="match status" value="1"/>
</dbReference>
<dbReference type="RefSeq" id="WP_116384470.1">
    <property type="nucleotide sequence ID" value="NZ_LS483234.1"/>
</dbReference>
<dbReference type="SUPFAM" id="SSF47203">
    <property type="entry name" value="Acyl-CoA dehydrogenase C-terminal domain-like"/>
    <property type="match status" value="1"/>
</dbReference>
<dbReference type="Pfam" id="PF00441">
    <property type="entry name" value="Acyl-CoA_dh_1"/>
    <property type="match status" value="1"/>
</dbReference>
<dbReference type="GO" id="GO:0003995">
    <property type="term" value="F:acyl-CoA dehydrogenase activity"/>
    <property type="evidence" value="ECO:0007669"/>
    <property type="project" value="TreeGrafter"/>
</dbReference>
<evidence type="ECO:0000259" key="6">
    <source>
        <dbReference type="Pfam" id="PF02770"/>
    </source>
</evidence>
<proteinExistence type="inferred from homology"/>
<dbReference type="Pfam" id="PF02771">
    <property type="entry name" value="Acyl-CoA_dh_N"/>
    <property type="match status" value="1"/>
</dbReference>
<feature type="domain" description="Acyl-CoA oxidase/dehydrogenase middle" evidence="6">
    <location>
        <begin position="133"/>
        <end position="228"/>
    </location>
</feature>
<dbReference type="GO" id="GO:0050660">
    <property type="term" value="F:flavin adenine dinucleotide binding"/>
    <property type="evidence" value="ECO:0007669"/>
    <property type="project" value="InterPro"/>
</dbReference>
<dbReference type="InterPro" id="IPR046373">
    <property type="entry name" value="Acyl-CoA_Oxase/DH_mid-dom_sf"/>
</dbReference>
<evidence type="ECO:0000256" key="3">
    <source>
        <dbReference type="ARBA" id="ARBA00022630"/>
    </source>
</evidence>